<accession>A0A2I0BS13</accession>
<dbReference type="InterPro" id="IPR023298">
    <property type="entry name" value="ATPase_P-typ_TM_dom_sf"/>
</dbReference>
<gene>
    <name evidence="7" type="ORF">CK202_4465</name>
    <name evidence="6" type="ORF">CYL21_5467</name>
</gene>
<feature type="compositionally biased region" description="Basic and acidic residues" evidence="3">
    <location>
        <begin position="1157"/>
        <end position="1178"/>
    </location>
</feature>
<dbReference type="SUPFAM" id="SSF81653">
    <property type="entry name" value="Calcium ATPase, transduction domain A"/>
    <property type="match status" value="1"/>
</dbReference>
<dbReference type="Gene3D" id="2.70.150.10">
    <property type="entry name" value="Calcium-transporting ATPase, cytoplasmic transduction domain A"/>
    <property type="match status" value="1"/>
</dbReference>
<feature type="domain" description="P-type ATPase A" evidence="5">
    <location>
        <begin position="502"/>
        <end position="540"/>
    </location>
</feature>
<feature type="transmembrane region" description="Helical" evidence="4">
    <location>
        <begin position="764"/>
        <end position="786"/>
    </location>
</feature>
<evidence type="ECO:0000256" key="4">
    <source>
        <dbReference type="SAM" id="Phobius"/>
    </source>
</evidence>
<evidence type="ECO:0000313" key="8">
    <source>
        <dbReference type="Proteomes" id="UP000232684"/>
    </source>
</evidence>
<name>A0A2I0BS13_PLAFO</name>
<dbReference type="Proteomes" id="UP000754359">
    <property type="component" value="Unassembled WGS sequence"/>
</dbReference>
<evidence type="ECO:0000313" key="6">
    <source>
        <dbReference type="EMBL" id="KAF4326494.1"/>
    </source>
</evidence>
<keyword evidence="2" id="KW-0460">Magnesium</keyword>
<dbReference type="PANTHER" id="PTHR24093">
    <property type="entry name" value="CATION TRANSPORTING ATPASE"/>
    <property type="match status" value="1"/>
</dbReference>
<feature type="compositionally biased region" description="Low complexity" evidence="3">
    <location>
        <begin position="1302"/>
        <end position="1321"/>
    </location>
</feature>
<feature type="region of interest" description="Disordered" evidence="3">
    <location>
        <begin position="96"/>
        <end position="117"/>
    </location>
</feature>
<feature type="region of interest" description="Disordered" evidence="3">
    <location>
        <begin position="321"/>
        <end position="366"/>
    </location>
</feature>
<feature type="transmembrane region" description="Helical" evidence="4">
    <location>
        <begin position="169"/>
        <end position="187"/>
    </location>
</feature>
<sequence>MIEEITKSLFPYDAKFFKGLFDKYMKEEDYSKDLKCLQNSRKLIEEIISKENGLNFYIDENYDENFLKKCKLPYFKKLLKYIKYMEEQKQDDVKNKNVENEDLIDEDNKNEDIQGDKKTPKKNVSDYFIFNKKINMINSYRIHYYCSNIIQSIPSITYLSVIKIYLQNYPLKIFLTCIYFYTFVTYVCDRDNVIDFLEALFFSLMVTIGCICLTIVHYLKENRINSITSKFNHIKRNYICRNFIKHNVKNKKMLMDKFESKKTMEIKKYSKYFFLKSFLNRVNSELYDYEHFKDKSNIDYIPFEVNENVFNFDSDNLNNDELEKEKTNKKNDKNNNKNDKNNKKNDNTNKTKDENNKKSDKTGMEGNEDLLIKNIKMEDKNEIVQEYNGNKVNVEKIFLDKEKNTNKMKGNITNEEKINDEENINDKRNTYKSRDSVNNNNNNDKKVNINNFIKMNDNENVLSKNLDKDTLNKESNIIIFIDERKKNDLLNYIFFENNFYFINGKNLLVGDIVYLFKGDIIPADGILLKSNNMIVDESNLMNTLEKKKKRKISLDEYIYEMEKMKKKKISVDELKNTKMNYFEMLNLKMKMKIKKFSEDINIKKNSNIEKNNDTYIMNDIENMENVKKSIDILCDSKKAYNEGKDENINKMTLHNNNNNNNNISCGMYDNNNLCEKYDDVCPLLLSESSIIEGSGIMITTCVGKYKQMFYYNSIKRIESNTRIENLINRYSKNMVILIIFSCSICILFIFIHFLINLIENDMQTFAYNLLMFLLNTIILEILKYLLLSIDQMPLLLQNCLALNSSNILKENFMINTKNTFENILFSNTIFIDINRYIKYKCVYFFFNTQYTYSFVNTYFLYDTLRNPSPSFKIFNRDNDKHIMNNLFFHLLIECILTTSNMYQYNEYFLDIDISLINFMKNFQINVEDYFVKPHNILQLKYVKGKAVFAFVLLNEEKEKNLYIQNGKVHGKQPNYNDVKRKVCEGKVMRIFIKGHVDFVLSKCKTYLDGDTQKGDIEKLKEKVKNIKDGEVDTILCFAYKDVILNENNMEDDLYIKKRDNEYNLKYKEIDDNNYTCISILVLEKYLSKYLYFDYSILEANNLNAKFFTKNNLESTNKLFDNFGKHLESIKAYDATKINEIKSFDLSSDEDEINNFNKKGEKGKDNEEKRKGKEEKEDEHSEEDIIYLKNELNATNLMEYNNIESYELRNDKNEISKKKKKLKSEIWNLRKYDESSTTNLYNDRYTQENECNEIRRKQYDFLLSHNIFYNCNKKELECLLSTCNMYGKNTLVINDDKYISTPNKNNNKNNTMNINNNNKNNNNDNNNSSSCCSSSSSSNIYNCSSILICDNKCTNDTKEKCDMVILNKSLYDYIKLKYISNCILMNIKLHIEYNIIFYISLVLFSIISTLVNGLEFLSTVHILYIYIIKNIFFHYISCYRKCNYSVVGHDPNNKYSYNFFEEKDINNIICSILSKITILLVVFLFGHLFIPENKWIFITDEIRENFEFSEFSFLIDRQQSNYFHTVRSSLRFKKNLENLKIQNNIDIKNDYRTLNEWEYHISPSRHGTIVFNVFFLLFFFSYIYLYIKTFSKEFQNYSQQFKIEKYNYLYFIKKKKDHVFLEKDLMKRLMHDVKKEIVISDEKADGNKKHNKINNNNNNNKINNNSNMKKNHDDDTNIYNETNYTNKQDSKILKKISSSLYNIKNELYKKREMINNSIFMESIFENYKIFFLFLFIMIIHICAIQYGSFFFHFHVNGLTFIQWVFCFLCCLLDLLIYTFISYFGFFQVSSDFFKMFQYLYEPREKNIFDSLNEYRKSSTSHRYKYDLKETRKSWV</sequence>
<feature type="transmembrane region" description="Helical" evidence="4">
    <location>
        <begin position="1394"/>
        <end position="1413"/>
    </location>
</feature>
<evidence type="ECO:0000313" key="9">
    <source>
        <dbReference type="Proteomes" id="UP000754359"/>
    </source>
</evidence>
<evidence type="ECO:0000256" key="1">
    <source>
        <dbReference type="ARBA" id="ARBA00004127"/>
    </source>
</evidence>
<feature type="compositionally biased region" description="Basic and acidic residues" evidence="3">
    <location>
        <begin position="106"/>
        <end position="117"/>
    </location>
</feature>
<protein>
    <submittedName>
        <fullName evidence="7">E1-E2 ATPase</fullName>
    </submittedName>
</protein>
<dbReference type="GO" id="GO:0005886">
    <property type="term" value="C:plasma membrane"/>
    <property type="evidence" value="ECO:0007669"/>
    <property type="project" value="TreeGrafter"/>
</dbReference>
<evidence type="ECO:0000256" key="2">
    <source>
        <dbReference type="ARBA" id="ARBA00022842"/>
    </source>
</evidence>
<feature type="transmembrane region" description="Helical" evidence="4">
    <location>
        <begin position="1728"/>
        <end position="1747"/>
    </location>
</feature>
<feature type="compositionally biased region" description="Low complexity" evidence="3">
    <location>
        <begin position="1652"/>
        <end position="1667"/>
    </location>
</feature>
<evidence type="ECO:0000313" key="7">
    <source>
        <dbReference type="EMBL" id="PKC44649.1"/>
    </source>
</evidence>
<proteinExistence type="predicted"/>
<reference evidence="6 9" key="2">
    <citation type="submission" date="2018-05" db="EMBL/GenBank/DDBJ databases">
        <title>Genome assembly of Plasmodium falciparum NF54 DiCre.</title>
        <authorList>
            <person name="Baumgarten S."/>
            <person name="Treeck M."/>
            <person name="Scherf A."/>
        </authorList>
    </citation>
    <scope>NUCLEOTIDE SEQUENCE [LARGE SCALE GENOMIC DNA]</scope>
    <source>
        <strain evidence="6">NF54</strain>
    </source>
</reference>
<dbReference type="InterPro" id="IPR059000">
    <property type="entry name" value="ATPase_P-type_domA"/>
</dbReference>
<keyword evidence="4" id="KW-1133">Transmembrane helix</keyword>
<dbReference type="EMBL" id="QFXU01000024">
    <property type="protein sequence ID" value="KAF4326494.1"/>
    <property type="molecule type" value="Genomic_DNA"/>
</dbReference>
<comment type="subcellular location">
    <subcellularLocation>
        <location evidence="1">Endomembrane system</location>
        <topology evidence="1">Multi-pass membrane protein</topology>
    </subcellularLocation>
</comment>
<feature type="region of interest" description="Disordered" evidence="3">
    <location>
        <begin position="1298"/>
        <end position="1321"/>
    </location>
</feature>
<organism evidence="7 8">
    <name type="scientific">Plasmodium falciparum (isolate NF54)</name>
    <dbReference type="NCBI Taxonomy" id="5843"/>
    <lineage>
        <taxon>Eukaryota</taxon>
        <taxon>Sar</taxon>
        <taxon>Alveolata</taxon>
        <taxon>Apicomplexa</taxon>
        <taxon>Aconoidasida</taxon>
        <taxon>Haemosporida</taxon>
        <taxon>Plasmodiidae</taxon>
        <taxon>Plasmodium</taxon>
        <taxon>Plasmodium (Laverania)</taxon>
    </lineage>
</organism>
<feature type="transmembrane region" description="Helical" evidence="4">
    <location>
        <begin position="1467"/>
        <end position="1489"/>
    </location>
</feature>
<evidence type="ECO:0000259" key="5">
    <source>
        <dbReference type="Pfam" id="PF00122"/>
    </source>
</evidence>
<dbReference type="Proteomes" id="UP000232684">
    <property type="component" value="Unassembled WGS sequence"/>
</dbReference>
<dbReference type="InterPro" id="IPR008250">
    <property type="entry name" value="ATPase_P-typ_transduc_dom_A_sf"/>
</dbReference>
<dbReference type="Gene3D" id="1.20.1110.10">
    <property type="entry name" value="Calcium-transporting ATPase, transmembrane domain"/>
    <property type="match status" value="2"/>
</dbReference>
<comment type="caution">
    <text evidence="7">The sequence shown here is derived from an EMBL/GenBank/DDBJ whole genome shotgun (WGS) entry which is preliminary data.</text>
</comment>
<feature type="transmembrane region" description="Helical" evidence="4">
    <location>
        <begin position="1568"/>
        <end position="1586"/>
    </location>
</feature>
<feature type="region of interest" description="Disordered" evidence="3">
    <location>
        <begin position="1154"/>
        <end position="1181"/>
    </location>
</feature>
<feature type="compositionally biased region" description="Basic and acidic residues" evidence="3">
    <location>
        <begin position="321"/>
        <end position="363"/>
    </location>
</feature>
<dbReference type="Pfam" id="PF00122">
    <property type="entry name" value="E1-E2_ATPase"/>
    <property type="match status" value="1"/>
</dbReference>
<feature type="transmembrane region" description="Helical" evidence="4">
    <location>
        <begin position="1759"/>
        <end position="1784"/>
    </location>
</feature>
<keyword evidence="4" id="KW-0812">Transmembrane</keyword>
<dbReference type="PANTHER" id="PTHR24093:SF369">
    <property type="entry name" value="CALCIUM-TRANSPORTING ATPASE"/>
    <property type="match status" value="1"/>
</dbReference>
<evidence type="ECO:0000256" key="3">
    <source>
        <dbReference type="SAM" id="MobiDB-lite"/>
    </source>
</evidence>
<feature type="transmembrane region" description="Helical" evidence="4">
    <location>
        <begin position="199"/>
        <end position="219"/>
    </location>
</feature>
<feature type="transmembrane region" description="Helical" evidence="4">
    <location>
        <begin position="735"/>
        <end position="758"/>
    </location>
</feature>
<feature type="region of interest" description="Disordered" evidence="3">
    <location>
        <begin position="1647"/>
        <end position="1669"/>
    </location>
</feature>
<dbReference type="EMBL" id="NYMT01000015">
    <property type="protein sequence ID" value="PKC44649.1"/>
    <property type="molecule type" value="Genomic_DNA"/>
</dbReference>
<dbReference type="VEuPathDB" id="PlasmoDB:PfNF54_130053500"/>
<dbReference type="GO" id="GO:0012505">
    <property type="term" value="C:endomembrane system"/>
    <property type="evidence" value="ECO:0007669"/>
    <property type="project" value="UniProtKB-SubCell"/>
</dbReference>
<reference evidence="7 8" key="1">
    <citation type="submission" date="2017-11" db="EMBL/GenBank/DDBJ databases">
        <title>Plasmodium falciparum NF54 genome assembly.</title>
        <authorList>
            <person name="Bryant J.M."/>
            <person name="Baumgarten S."/>
            <person name="Scheidig-Benatar C."/>
            <person name="Scherf A."/>
        </authorList>
    </citation>
    <scope>NUCLEOTIDE SEQUENCE [LARGE SCALE GENOMIC DNA]</scope>
    <source>
        <strain evidence="7">NF54</strain>
    </source>
</reference>
<keyword evidence="4" id="KW-0472">Membrane</keyword>
<dbReference type="GO" id="GO:0005388">
    <property type="term" value="F:P-type calcium transporter activity"/>
    <property type="evidence" value="ECO:0007669"/>
    <property type="project" value="TreeGrafter"/>
</dbReference>
<dbReference type="SUPFAM" id="SSF81665">
    <property type="entry name" value="Calcium ATPase, transmembrane domain M"/>
    <property type="match status" value="2"/>
</dbReference>